<gene>
    <name evidence="1" type="primary">WBGene00098062</name>
</gene>
<accession>A0A8R1U885</accession>
<name>A0A2A6CD80_PRIPA</name>
<dbReference type="AlphaFoldDB" id="A0A2A6CD80"/>
<dbReference type="OrthoDB" id="6287070at2759"/>
<evidence type="ECO:0000313" key="2">
    <source>
        <dbReference type="Proteomes" id="UP000005239"/>
    </source>
</evidence>
<organism evidence="1 2">
    <name type="scientific">Pristionchus pacificus</name>
    <name type="common">Parasitic nematode worm</name>
    <dbReference type="NCBI Taxonomy" id="54126"/>
    <lineage>
        <taxon>Eukaryota</taxon>
        <taxon>Metazoa</taxon>
        <taxon>Ecdysozoa</taxon>
        <taxon>Nematoda</taxon>
        <taxon>Chromadorea</taxon>
        <taxon>Rhabditida</taxon>
        <taxon>Rhabditina</taxon>
        <taxon>Diplogasteromorpha</taxon>
        <taxon>Diplogasteroidea</taxon>
        <taxon>Neodiplogasteridae</taxon>
        <taxon>Pristionchus</taxon>
    </lineage>
</organism>
<dbReference type="Proteomes" id="UP000005239">
    <property type="component" value="Unassembled WGS sequence"/>
</dbReference>
<reference evidence="1" key="2">
    <citation type="submission" date="2022-06" db="UniProtKB">
        <authorList>
            <consortium name="EnsemblMetazoa"/>
        </authorList>
    </citation>
    <scope>IDENTIFICATION</scope>
    <source>
        <strain evidence="1">PS312</strain>
    </source>
</reference>
<proteinExistence type="predicted"/>
<dbReference type="EnsemblMetazoa" id="PPA08508.1">
    <property type="protein sequence ID" value="PPA08508.1"/>
    <property type="gene ID" value="WBGene00098062"/>
</dbReference>
<sequence>MESYHGWRVGDRCQWPDNEHRHAATLRWIGHLYGHTGVCAGLEFGHAGFVLISAIIPLDNRTADADVASPPTNEECVRSDTSAMKKQIAAMNAKINRLETEKAERDVIIAQLKKNLSESTAKINELTEKNENLEKNFREALSKLDGVKL</sequence>
<protein>
    <submittedName>
        <fullName evidence="1">Uncharacterized protein</fullName>
    </submittedName>
</protein>
<reference evidence="2" key="1">
    <citation type="journal article" date="2008" name="Nat. Genet.">
        <title>The Pristionchus pacificus genome provides a unique perspective on nematode lifestyle and parasitism.</title>
        <authorList>
            <person name="Dieterich C."/>
            <person name="Clifton S.W."/>
            <person name="Schuster L.N."/>
            <person name="Chinwalla A."/>
            <person name="Delehaunty K."/>
            <person name="Dinkelacker I."/>
            <person name="Fulton L."/>
            <person name="Fulton R."/>
            <person name="Godfrey J."/>
            <person name="Minx P."/>
            <person name="Mitreva M."/>
            <person name="Roeseler W."/>
            <person name="Tian H."/>
            <person name="Witte H."/>
            <person name="Yang S.P."/>
            <person name="Wilson R.K."/>
            <person name="Sommer R.J."/>
        </authorList>
    </citation>
    <scope>NUCLEOTIDE SEQUENCE [LARGE SCALE GENOMIC DNA]</scope>
    <source>
        <strain evidence="2">PS312</strain>
    </source>
</reference>
<keyword evidence="2" id="KW-1185">Reference proteome</keyword>
<accession>A0A2A6CD80</accession>
<dbReference type="InterPro" id="IPR036859">
    <property type="entry name" value="CAP-Gly_dom_sf"/>
</dbReference>
<evidence type="ECO:0000313" key="1">
    <source>
        <dbReference type="EnsemblMetazoa" id="PPA08508.1"/>
    </source>
</evidence>
<dbReference type="SUPFAM" id="SSF74924">
    <property type="entry name" value="Cap-Gly domain"/>
    <property type="match status" value="1"/>
</dbReference>